<evidence type="ECO:0000259" key="7">
    <source>
        <dbReference type="Pfam" id="PF20667"/>
    </source>
</evidence>
<dbReference type="InterPro" id="IPR009976">
    <property type="entry name" value="Sec10-like"/>
</dbReference>
<feature type="region of interest" description="Disordered" evidence="5">
    <location>
        <begin position="558"/>
        <end position="608"/>
    </location>
</feature>
<feature type="compositionally biased region" description="Basic and acidic residues" evidence="5">
    <location>
        <begin position="966"/>
        <end position="982"/>
    </location>
</feature>
<keyword evidence="4" id="KW-0175">Coiled coil</keyword>
<keyword evidence="9" id="KW-1185">Reference proteome</keyword>
<feature type="region of interest" description="Disordered" evidence="5">
    <location>
        <begin position="966"/>
        <end position="1024"/>
    </location>
</feature>
<dbReference type="InterPro" id="IPR048627">
    <property type="entry name" value="Sec10_HB"/>
</dbReference>
<dbReference type="PANTHER" id="PTHR12100">
    <property type="entry name" value="SEC10"/>
    <property type="match status" value="1"/>
</dbReference>
<proteinExistence type="inferred from homology"/>
<feature type="compositionally biased region" description="Polar residues" evidence="5">
    <location>
        <begin position="587"/>
        <end position="598"/>
    </location>
</feature>
<keyword evidence="2" id="KW-0813">Transport</keyword>
<feature type="region of interest" description="Disordered" evidence="5">
    <location>
        <begin position="1"/>
        <end position="35"/>
    </location>
</feature>
<comment type="caution">
    <text evidence="8">The sequence shown here is derived from an EMBL/GenBank/DDBJ whole genome shotgun (WGS) entry which is preliminary data.</text>
</comment>
<comment type="similarity">
    <text evidence="1">Belongs to the SEC10 family.</text>
</comment>
<evidence type="ECO:0000313" key="9">
    <source>
        <dbReference type="Proteomes" id="UP001565368"/>
    </source>
</evidence>
<dbReference type="InterPro" id="IPR048625">
    <property type="entry name" value="Sec10_N"/>
</dbReference>
<evidence type="ECO:0000256" key="3">
    <source>
        <dbReference type="ARBA" id="ARBA00022483"/>
    </source>
</evidence>
<evidence type="ECO:0000256" key="2">
    <source>
        <dbReference type="ARBA" id="ARBA00022448"/>
    </source>
</evidence>
<feature type="domain" description="Exocyst complex component Sec10-like alpha-helical bundle" evidence="6">
    <location>
        <begin position="208"/>
        <end position="911"/>
    </location>
</feature>
<feature type="compositionally biased region" description="Polar residues" evidence="5">
    <location>
        <begin position="558"/>
        <end position="579"/>
    </location>
</feature>
<name>A0ABR3Q2H9_9TREE</name>
<dbReference type="Proteomes" id="UP001565368">
    <property type="component" value="Unassembled WGS sequence"/>
</dbReference>
<sequence length="1024" mass="112356">MSASPASSTPPPRRPAKRNTLQAKPPDTPPRRDPAIQKALQLSTFKDGYSTEEFMSTLSEKLVAESKATPGPFNPTPFMQTFSPSLDALLALRSQVGEQTKAMESEVRRAHREYGKRLRELDGGFEAVGNSFSTLEGKINDVGRTAARIGEQLESLHQTRSTAQATSMLLSYYFSLVQFTSVTQEEGTPSPLESLYSTRNSREGRARLAVVLRRLMSVAKDVADNAAAALDDADAADNAADDASKHQAHRKAVKARAEKERADRVRDEVEKYCEKFEKEVLRLFDRSYRKGDPRMMGHCAKVLQDFNGGKSCVQIYVNQHDFFIQKDNGSSVREDVDADVDGVADIWSSIGDPDAPPPTVEGGLQTLFAEIRTTVSQEAQIVRAVFPNPIAVMQVFLERVFGQVIQQRIESLVSRASGISTLAMLRILQLSHVMCTTLVDDLKAYDVTLGNQPSRASKVAADSNSGPLAALLDQSLQEIFVPWLEGSRYLDIETKNLVELYGGLLARFSAYHEAVAKVKPTNLLDRVVNTMPGSVAPNAFHTATAAMARYGNMLSSSATSVLPGNSNRPAVPSRSNARLSIQGGNGSLTPTNGPSRQGSLREDPDDERRLEADGHVSIGMAERMLRWHAEAVGRVVELSASADVGKNSFALSKVLAEAIGRSYIGTALDSVQARLDQQESKNEPDLTALTVLHPVDLVCHLFQRYASTALIPLTGPTTAVRREITAFNQHNVMHIEGKTNEIIQKAIDLIVSWLTTLLQKQKKTDYKPKDDDWRGNTEPCVLSCEFLGKVKDIVDESMSGKNAEAVLTEVGVAFHALLLDHYKKYPINQVGGIMLSKDLASYQEAIVQYGIPPLNDRFDMLRQLGNSFFITKPDELRSYLTEPSSHLGRIDMRLLRPYLEKRSDWSTVSRSMALDDPAAFGDSPSASGAATPAAARRAHNRLSAMTGGLTGVAGAQMARIWDGLRDYDSDHQNGETRKDKEGGSPNLPPSAFARQPSGSSAQQQQQQQQRTPARNMAHMYLPMR</sequence>
<gene>
    <name evidence="8" type="primary">SEC10</name>
    <name evidence="8" type="ORF">Q8F55_005768</name>
</gene>
<dbReference type="RefSeq" id="XP_069208898.1">
    <property type="nucleotide sequence ID" value="XM_069354256.1"/>
</dbReference>
<dbReference type="PANTHER" id="PTHR12100:SF0">
    <property type="entry name" value="EXOCYST COMPLEX COMPONENT 5"/>
    <property type="match status" value="1"/>
</dbReference>
<feature type="compositionally biased region" description="Basic and acidic residues" evidence="5">
    <location>
        <begin position="599"/>
        <end position="608"/>
    </location>
</feature>
<dbReference type="EMBL" id="JBBXJM010000004">
    <property type="protein sequence ID" value="KAL1408954.1"/>
    <property type="molecule type" value="Genomic_DNA"/>
</dbReference>
<dbReference type="Pfam" id="PF07393">
    <property type="entry name" value="Sec10_HB"/>
    <property type="match status" value="1"/>
</dbReference>
<accession>A0ABR3Q2H9</accession>
<evidence type="ECO:0000313" key="8">
    <source>
        <dbReference type="EMBL" id="KAL1408954.1"/>
    </source>
</evidence>
<evidence type="ECO:0000259" key="6">
    <source>
        <dbReference type="Pfam" id="PF07393"/>
    </source>
</evidence>
<reference evidence="8 9" key="1">
    <citation type="submission" date="2023-08" db="EMBL/GenBank/DDBJ databases">
        <title>Annotated Genome Sequence of Vanrija albida AlHP1.</title>
        <authorList>
            <person name="Herzog R."/>
        </authorList>
    </citation>
    <scope>NUCLEOTIDE SEQUENCE [LARGE SCALE GENOMIC DNA]</scope>
    <source>
        <strain evidence="8 9">AlHP1</strain>
    </source>
</reference>
<dbReference type="Pfam" id="PF20667">
    <property type="entry name" value="Sec10_N"/>
    <property type="match status" value="1"/>
</dbReference>
<evidence type="ECO:0000256" key="4">
    <source>
        <dbReference type="ARBA" id="ARBA00023054"/>
    </source>
</evidence>
<dbReference type="GeneID" id="95986811"/>
<evidence type="ECO:0000256" key="1">
    <source>
        <dbReference type="ARBA" id="ARBA00006572"/>
    </source>
</evidence>
<organism evidence="8 9">
    <name type="scientific">Vanrija albida</name>
    <dbReference type="NCBI Taxonomy" id="181172"/>
    <lineage>
        <taxon>Eukaryota</taxon>
        <taxon>Fungi</taxon>
        <taxon>Dikarya</taxon>
        <taxon>Basidiomycota</taxon>
        <taxon>Agaricomycotina</taxon>
        <taxon>Tremellomycetes</taxon>
        <taxon>Trichosporonales</taxon>
        <taxon>Trichosporonaceae</taxon>
        <taxon>Vanrija</taxon>
    </lineage>
</organism>
<feature type="domain" description="Exocyst complex component Sec10 N-terminal" evidence="7">
    <location>
        <begin position="75"/>
        <end position="198"/>
    </location>
</feature>
<evidence type="ECO:0000256" key="5">
    <source>
        <dbReference type="SAM" id="MobiDB-lite"/>
    </source>
</evidence>
<protein>
    <submittedName>
        <fullName evidence="8">Exocyst complex component 5</fullName>
    </submittedName>
</protein>
<keyword evidence="3" id="KW-0268">Exocytosis</keyword>